<evidence type="ECO:0000256" key="1">
    <source>
        <dbReference type="SAM" id="Phobius"/>
    </source>
</evidence>
<gene>
    <name evidence="2" type="ORF">M430DRAFT_56799</name>
</gene>
<keyword evidence="1" id="KW-0472">Membrane</keyword>
<dbReference type="GeneID" id="36576719"/>
<dbReference type="EMBL" id="KZ679008">
    <property type="protein sequence ID" value="PSS22933.1"/>
    <property type="molecule type" value="Genomic_DNA"/>
</dbReference>
<reference evidence="2 3" key="1">
    <citation type="journal article" date="2018" name="New Phytol.">
        <title>Comparative genomics and transcriptomics depict ericoid mycorrhizal fungi as versatile saprotrophs and plant mutualists.</title>
        <authorList>
            <person name="Martino E."/>
            <person name="Morin E."/>
            <person name="Grelet G.A."/>
            <person name="Kuo A."/>
            <person name="Kohler A."/>
            <person name="Daghino S."/>
            <person name="Barry K.W."/>
            <person name="Cichocki N."/>
            <person name="Clum A."/>
            <person name="Dockter R.B."/>
            <person name="Hainaut M."/>
            <person name="Kuo R.C."/>
            <person name="LaButti K."/>
            <person name="Lindahl B.D."/>
            <person name="Lindquist E.A."/>
            <person name="Lipzen A."/>
            <person name="Khouja H.R."/>
            <person name="Magnuson J."/>
            <person name="Murat C."/>
            <person name="Ohm R.A."/>
            <person name="Singer S.W."/>
            <person name="Spatafora J.W."/>
            <person name="Wang M."/>
            <person name="Veneault-Fourrey C."/>
            <person name="Henrissat B."/>
            <person name="Grigoriev I.V."/>
            <person name="Martin F.M."/>
            <person name="Perotto S."/>
        </authorList>
    </citation>
    <scope>NUCLEOTIDE SEQUENCE [LARGE SCALE GENOMIC DNA]</scope>
    <source>
        <strain evidence="2 3">ATCC 22711</strain>
    </source>
</reference>
<evidence type="ECO:0000313" key="2">
    <source>
        <dbReference type="EMBL" id="PSS22933.1"/>
    </source>
</evidence>
<dbReference type="AlphaFoldDB" id="A0A2T3B7U6"/>
<feature type="transmembrane region" description="Helical" evidence="1">
    <location>
        <begin position="190"/>
        <end position="215"/>
    </location>
</feature>
<organism evidence="2 3">
    <name type="scientific">Amorphotheca resinae ATCC 22711</name>
    <dbReference type="NCBI Taxonomy" id="857342"/>
    <lineage>
        <taxon>Eukaryota</taxon>
        <taxon>Fungi</taxon>
        <taxon>Dikarya</taxon>
        <taxon>Ascomycota</taxon>
        <taxon>Pezizomycotina</taxon>
        <taxon>Leotiomycetes</taxon>
        <taxon>Helotiales</taxon>
        <taxon>Amorphothecaceae</taxon>
        <taxon>Amorphotheca</taxon>
    </lineage>
</organism>
<keyword evidence="1" id="KW-0812">Transmembrane</keyword>
<proteinExistence type="predicted"/>
<protein>
    <submittedName>
        <fullName evidence="2">Uncharacterized protein</fullName>
    </submittedName>
</protein>
<feature type="transmembrane region" description="Helical" evidence="1">
    <location>
        <begin position="227"/>
        <end position="245"/>
    </location>
</feature>
<keyword evidence="3" id="KW-1185">Reference proteome</keyword>
<dbReference type="Proteomes" id="UP000241818">
    <property type="component" value="Unassembled WGS sequence"/>
</dbReference>
<dbReference type="OrthoDB" id="3523353at2759"/>
<evidence type="ECO:0000313" key="3">
    <source>
        <dbReference type="Proteomes" id="UP000241818"/>
    </source>
</evidence>
<keyword evidence="1" id="KW-1133">Transmembrane helix</keyword>
<sequence length="279" mass="31813">MYRRGSNMDFLLSSEPNFYQTSTEFNASPLERFKTQLICFPAETSAAMATLHQNGSMPNSYSFPPGTPAIHANAFNKYHKISKALFVPGYYHQFILPTIPEKAQLPMDPVNWEFGIRPNRPFEVLPNEQRQRAAKKWPKRPESRREGPTAYYLEQLHFWEDGPLPAEDEEVGELHPSGPLKRWFEFTLDVCLFILAVVRFLVFLVSEIATVLLATGRKIWKDVFGNLTWELVVAIFLATQIVRFLPGMAGSLDVDDGGRWNEAPPPLYVLMIPFQASTS</sequence>
<name>A0A2T3B7U6_AMORE</name>
<dbReference type="InParanoid" id="A0A2T3B7U6"/>
<dbReference type="RefSeq" id="XP_024722979.1">
    <property type="nucleotide sequence ID" value="XM_024868638.1"/>
</dbReference>
<accession>A0A2T3B7U6</accession>